<dbReference type="PANTHER" id="PTHR33204">
    <property type="entry name" value="TRANSCRIPTIONAL REGULATOR, MARR FAMILY"/>
    <property type="match status" value="1"/>
</dbReference>
<dbReference type="PROSITE" id="PS51118">
    <property type="entry name" value="HTH_HXLR"/>
    <property type="match status" value="1"/>
</dbReference>
<dbReference type="Proteomes" id="UP001160625">
    <property type="component" value="Unassembled WGS sequence"/>
</dbReference>
<sequence length="150" mass="16670">MDYEKYFDGPCTVARGLLRVGDAWSMMILRDAGYGATRFDQFRTSLGIAPNILTRRLAALTEDGLLEKRRYSERPPRDEYVLTEKGRDFLPILAAIAAWGRKYHGEGAISHLADAETGAPIDAQVVDRATGRPLGTFPMRLVMPNQAPTD</sequence>
<evidence type="ECO:0000313" key="5">
    <source>
        <dbReference type="EMBL" id="MDH7639501.1"/>
    </source>
</evidence>
<dbReference type="InterPro" id="IPR002577">
    <property type="entry name" value="HTH_HxlR"/>
</dbReference>
<organism evidence="5 6">
    <name type="scientific">Sphingomonas oryzagri</name>
    <dbReference type="NCBI Taxonomy" id="3042314"/>
    <lineage>
        <taxon>Bacteria</taxon>
        <taxon>Pseudomonadati</taxon>
        <taxon>Pseudomonadota</taxon>
        <taxon>Alphaproteobacteria</taxon>
        <taxon>Sphingomonadales</taxon>
        <taxon>Sphingomonadaceae</taxon>
        <taxon>Sphingomonas</taxon>
    </lineage>
</organism>
<evidence type="ECO:0000313" key="6">
    <source>
        <dbReference type="Proteomes" id="UP001160625"/>
    </source>
</evidence>
<comment type="caution">
    <text evidence="5">The sequence shown here is derived from an EMBL/GenBank/DDBJ whole genome shotgun (WGS) entry which is preliminary data.</text>
</comment>
<evidence type="ECO:0000259" key="4">
    <source>
        <dbReference type="PROSITE" id="PS51118"/>
    </source>
</evidence>
<keyword evidence="6" id="KW-1185">Reference proteome</keyword>
<gene>
    <name evidence="5" type="ORF">QGN17_12245</name>
</gene>
<protein>
    <submittedName>
        <fullName evidence="5">Helix-turn-helix domain-containing protein</fullName>
    </submittedName>
</protein>
<feature type="domain" description="HTH hxlR-type" evidence="4">
    <location>
        <begin position="11"/>
        <end position="108"/>
    </location>
</feature>
<proteinExistence type="predicted"/>
<keyword evidence="3" id="KW-0804">Transcription</keyword>
<dbReference type="PANTHER" id="PTHR33204:SF17">
    <property type="entry name" value="TRANSCRIPTIONAL REGULATORY PROTEIN"/>
    <property type="match status" value="1"/>
</dbReference>
<dbReference type="Pfam" id="PF01638">
    <property type="entry name" value="HxlR"/>
    <property type="match status" value="1"/>
</dbReference>
<accession>A0ABT6N4P6</accession>
<dbReference type="EMBL" id="JARYGZ010000001">
    <property type="protein sequence ID" value="MDH7639501.1"/>
    <property type="molecule type" value="Genomic_DNA"/>
</dbReference>
<dbReference type="RefSeq" id="WP_281044765.1">
    <property type="nucleotide sequence ID" value="NZ_JARYGZ010000001.1"/>
</dbReference>
<dbReference type="InterPro" id="IPR036390">
    <property type="entry name" value="WH_DNA-bd_sf"/>
</dbReference>
<dbReference type="SUPFAM" id="SSF46785">
    <property type="entry name" value="Winged helix' DNA-binding domain"/>
    <property type="match status" value="1"/>
</dbReference>
<keyword evidence="2" id="KW-0238">DNA-binding</keyword>
<reference evidence="5" key="1">
    <citation type="submission" date="2023-04" db="EMBL/GenBank/DDBJ databases">
        <title>Sphingomonas sp. MAHUQ-71 isolated from rice field.</title>
        <authorList>
            <person name="Huq M.A."/>
        </authorList>
    </citation>
    <scope>NUCLEOTIDE SEQUENCE</scope>
    <source>
        <strain evidence="5">MAHUQ-71</strain>
    </source>
</reference>
<dbReference type="InterPro" id="IPR036388">
    <property type="entry name" value="WH-like_DNA-bd_sf"/>
</dbReference>
<name>A0ABT6N4P6_9SPHN</name>
<evidence type="ECO:0000256" key="3">
    <source>
        <dbReference type="ARBA" id="ARBA00023163"/>
    </source>
</evidence>
<evidence type="ECO:0000256" key="1">
    <source>
        <dbReference type="ARBA" id="ARBA00023015"/>
    </source>
</evidence>
<evidence type="ECO:0000256" key="2">
    <source>
        <dbReference type="ARBA" id="ARBA00023125"/>
    </source>
</evidence>
<dbReference type="Gene3D" id="1.10.10.10">
    <property type="entry name" value="Winged helix-like DNA-binding domain superfamily/Winged helix DNA-binding domain"/>
    <property type="match status" value="1"/>
</dbReference>
<keyword evidence="1" id="KW-0805">Transcription regulation</keyword>